<sequence length="103" mass="11499">GPSPGINKMVFKTPVRPGDTVNYELCVTSKRKSNSIPGWGLLFNSMEAKNQRGELVYRAEFVGFSKLRDFKPTLKQALCHVGGKNSLPAGMAKTLRQLERFQK</sequence>
<gene>
    <name evidence="1" type="ORF">MNBD_ALPHA12-1499</name>
</gene>
<name>A0A3B0TZ02_9ZZZZ</name>
<organism evidence="1">
    <name type="scientific">hydrothermal vent metagenome</name>
    <dbReference type="NCBI Taxonomy" id="652676"/>
    <lineage>
        <taxon>unclassified sequences</taxon>
        <taxon>metagenomes</taxon>
        <taxon>ecological metagenomes</taxon>
    </lineage>
</organism>
<dbReference type="InterPro" id="IPR029069">
    <property type="entry name" value="HotDog_dom_sf"/>
</dbReference>
<dbReference type="Gene3D" id="3.10.129.10">
    <property type="entry name" value="Hotdog Thioesterase"/>
    <property type="match status" value="1"/>
</dbReference>
<dbReference type="SUPFAM" id="SSF54637">
    <property type="entry name" value="Thioesterase/thiol ester dehydrase-isomerase"/>
    <property type="match status" value="1"/>
</dbReference>
<evidence type="ECO:0000313" key="1">
    <source>
        <dbReference type="EMBL" id="VAW23258.1"/>
    </source>
</evidence>
<proteinExistence type="predicted"/>
<reference evidence="1" key="1">
    <citation type="submission" date="2018-06" db="EMBL/GenBank/DDBJ databases">
        <authorList>
            <person name="Zhirakovskaya E."/>
        </authorList>
    </citation>
    <scope>NUCLEOTIDE SEQUENCE</scope>
</reference>
<feature type="non-terminal residue" evidence="1">
    <location>
        <position position="1"/>
    </location>
</feature>
<accession>A0A3B0TZ02</accession>
<dbReference type="EMBL" id="UOEO01000227">
    <property type="protein sequence ID" value="VAW23258.1"/>
    <property type="molecule type" value="Genomic_DNA"/>
</dbReference>
<protein>
    <submittedName>
        <fullName evidence="1">Uncharacterized protein</fullName>
    </submittedName>
</protein>
<dbReference type="AlphaFoldDB" id="A0A3B0TZ02"/>